<protein>
    <submittedName>
        <fullName evidence="1">Uncharacterized protein</fullName>
    </submittedName>
</protein>
<evidence type="ECO:0000313" key="2">
    <source>
        <dbReference type="Proteomes" id="UP000308886"/>
    </source>
</evidence>
<organism evidence="1 2">
    <name type="scientific">Palleniella muris</name>
    <dbReference type="NCBI Taxonomy" id="3038145"/>
    <lineage>
        <taxon>Bacteria</taxon>
        <taxon>Pseudomonadati</taxon>
        <taxon>Bacteroidota</taxon>
        <taxon>Bacteroidia</taxon>
        <taxon>Bacteroidales</taxon>
        <taxon>Prevotellaceae</taxon>
        <taxon>Palleniella</taxon>
    </lineage>
</organism>
<keyword evidence="2" id="KW-1185">Reference proteome</keyword>
<name>A0AC61QQG3_9BACT</name>
<comment type="caution">
    <text evidence="1">The sequence shown here is derived from an EMBL/GenBank/DDBJ whole genome shotgun (WGS) entry which is preliminary data.</text>
</comment>
<reference evidence="1" key="1">
    <citation type="submission" date="2019-04" db="EMBL/GenBank/DDBJ databases">
        <title>Microbes associate with the intestines of laboratory mice.</title>
        <authorList>
            <person name="Navarre W."/>
            <person name="Wong E."/>
            <person name="Huang K."/>
            <person name="Tropini C."/>
            <person name="Ng K."/>
            <person name="Yu B."/>
        </authorList>
    </citation>
    <scope>NUCLEOTIDE SEQUENCE</scope>
    <source>
        <strain evidence="1">NM73_A23</strain>
    </source>
</reference>
<gene>
    <name evidence="1" type="ORF">E5358_07230</name>
</gene>
<sequence length="444" mass="50306">MSKRKYRIRWDRVFLLIVCPVVVLCLAGTCVYHVAVGVSSLLSGKETENEDTVAVRKVTPEMMLADKAMANRIDSFMHQPMRLKPEDIAVSIYDVTTGSYVYGHNDRKLLPPASCLKIPTAVAAIKLLGLNHRYYESLLVRGEIRRDTLVGTLLLRADADPVLEDFSGLVRQMRNRGIRHIRGNVMVTLELEDTLKQHPTAKKWDIPYNKTPLLLKGKPYVTRRLIQTLRAEGVTFKRDATVRPKGKYHYAASSSHPMRAALIPMLTNSSNIRAEAIFYHLDYKAGLRPKRMIEWKSPHAVETFLRKEFRDDSTHVMKGFVINDGSGLSPANRLDARFLVDVLKYARDDRQMYEFFRDEAFATPCEGARCGSLQSRFSRPDLRGRIFVKTGTIVTIGASSLAGYLHGADGHEYIFSIINVNSPVAEGRLFQDRLCRLMMTGKTR</sequence>
<evidence type="ECO:0000313" key="1">
    <source>
        <dbReference type="EMBL" id="TGX82331.1"/>
    </source>
</evidence>
<proteinExistence type="predicted"/>
<accession>A0AC61QQG3</accession>
<dbReference type="EMBL" id="SRZC01000010">
    <property type="protein sequence ID" value="TGX82331.1"/>
    <property type="molecule type" value="Genomic_DNA"/>
</dbReference>
<dbReference type="Proteomes" id="UP000308886">
    <property type="component" value="Unassembled WGS sequence"/>
</dbReference>